<dbReference type="EMBL" id="FOZL01000001">
    <property type="protein sequence ID" value="SFS14534.1"/>
    <property type="molecule type" value="Genomic_DNA"/>
</dbReference>
<dbReference type="GO" id="GO:0045892">
    <property type="term" value="P:negative regulation of DNA-templated transcription"/>
    <property type="evidence" value="ECO:0007669"/>
    <property type="project" value="TreeGrafter"/>
</dbReference>
<keyword evidence="3" id="KW-0804">Transcription</keyword>
<dbReference type="SMART" id="SM00345">
    <property type="entry name" value="HTH_GNTR"/>
    <property type="match status" value="1"/>
</dbReference>
<evidence type="ECO:0000256" key="1">
    <source>
        <dbReference type="ARBA" id="ARBA00023015"/>
    </source>
</evidence>
<dbReference type="PANTHER" id="PTHR44846:SF17">
    <property type="entry name" value="GNTR-FAMILY TRANSCRIPTIONAL REGULATOR"/>
    <property type="match status" value="1"/>
</dbReference>
<evidence type="ECO:0000313" key="6">
    <source>
        <dbReference type="Proteomes" id="UP000199024"/>
    </source>
</evidence>
<dbReference type="InterPro" id="IPR028978">
    <property type="entry name" value="Chorismate_lyase_/UTRA_dom_sf"/>
</dbReference>
<evidence type="ECO:0000313" key="5">
    <source>
        <dbReference type="EMBL" id="SFS14534.1"/>
    </source>
</evidence>
<evidence type="ECO:0000259" key="4">
    <source>
        <dbReference type="PROSITE" id="PS50949"/>
    </source>
</evidence>
<protein>
    <submittedName>
        <fullName evidence="5">Transcriptional regulator, GntR family</fullName>
    </submittedName>
</protein>
<dbReference type="InterPro" id="IPR050679">
    <property type="entry name" value="Bact_HTH_transcr_reg"/>
</dbReference>
<dbReference type="GO" id="GO:0003677">
    <property type="term" value="F:DNA binding"/>
    <property type="evidence" value="ECO:0007669"/>
    <property type="project" value="UniProtKB-KW"/>
</dbReference>
<sequence>MPSIDPVDDLDTSALNRQIWKSAPRENLTVRVANAIREQVRNGTLKRGAQLRGEIEFAKELGVSRQTLREATRLLTLEGLLAIRHGVGTFVAEAPVALSSPLNSMQSMSGLIRASGGEPSVGELKVRRIAASEEIAAALDIAQGDAVAEVLRVRLIDGKPLAVAYDYLALRNDADWMLPLLRTFDGASIYEFIGSKLNVPLACSEASLTAVAANKRHAELLCVKPGSPLLLVREIHLDSKQKPGLYSTVFHNSSRMSFTLVRPGNQR</sequence>
<accession>A0A1I6MFQ1</accession>
<gene>
    <name evidence="5" type="ORF">SAMN05421771_2553</name>
</gene>
<dbReference type="InterPro" id="IPR036388">
    <property type="entry name" value="WH-like_DNA-bd_sf"/>
</dbReference>
<keyword evidence="6" id="KW-1185">Reference proteome</keyword>
<keyword evidence="1" id="KW-0805">Transcription regulation</keyword>
<dbReference type="CDD" id="cd07377">
    <property type="entry name" value="WHTH_GntR"/>
    <property type="match status" value="1"/>
</dbReference>
<dbReference type="RefSeq" id="WP_089839472.1">
    <property type="nucleotide sequence ID" value="NZ_FOZL01000001.1"/>
</dbReference>
<dbReference type="Gene3D" id="1.10.10.10">
    <property type="entry name" value="Winged helix-like DNA-binding domain superfamily/Winged helix DNA-binding domain"/>
    <property type="match status" value="1"/>
</dbReference>
<dbReference type="Pfam" id="PF00392">
    <property type="entry name" value="GntR"/>
    <property type="match status" value="1"/>
</dbReference>
<dbReference type="AlphaFoldDB" id="A0A1I6MFQ1"/>
<dbReference type="OrthoDB" id="149756at2"/>
<dbReference type="PANTHER" id="PTHR44846">
    <property type="entry name" value="MANNOSYL-D-GLYCERATE TRANSPORT/METABOLISM SYSTEM REPRESSOR MNGR-RELATED"/>
    <property type="match status" value="1"/>
</dbReference>
<keyword evidence="2" id="KW-0238">DNA-binding</keyword>
<dbReference type="SMART" id="SM00866">
    <property type="entry name" value="UTRA"/>
    <property type="match status" value="1"/>
</dbReference>
<reference evidence="5 6" key="1">
    <citation type="submission" date="2016-10" db="EMBL/GenBank/DDBJ databases">
        <authorList>
            <person name="de Groot N.N."/>
        </authorList>
    </citation>
    <scope>NUCLEOTIDE SEQUENCE [LARGE SCALE GENOMIC DNA]</scope>
    <source>
        <strain evidence="5 6">DSM 21001</strain>
    </source>
</reference>
<proteinExistence type="predicted"/>
<dbReference type="SUPFAM" id="SSF64288">
    <property type="entry name" value="Chorismate lyase-like"/>
    <property type="match status" value="1"/>
</dbReference>
<dbReference type="Gene3D" id="3.40.1410.10">
    <property type="entry name" value="Chorismate lyase-like"/>
    <property type="match status" value="1"/>
</dbReference>
<name>A0A1I6MFQ1_9BACT</name>
<dbReference type="Proteomes" id="UP000199024">
    <property type="component" value="Unassembled WGS sequence"/>
</dbReference>
<dbReference type="Pfam" id="PF07702">
    <property type="entry name" value="UTRA"/>
    <property type="match status" value="1"/>
</dbReference>
<dbReference type="GO" id="GO:0003700">
    <property type="term" value="F:DNA-binding transcription factor activity"/>
    <property type="evidence" value="ECO:0007669"/>
    <property type="project" value="InterPro"/>
</dbReference>
<dbReference type="SUPFAM" id="SSF46785">
    <property type="entry name" value="Winged helix' DNA-binding domain"/>
    <property type="match status" value="1"/>
</dbReference>
<dbReference type="InterPro" id="IPR011663">
    <property type="entry name" value="UTRA"/>
</dbReference>
<feature type="domain" description="HTH gntR-type" evidence="4">
    <location>
        <begin position="26"/>
        <end position="94"/>
    </location>
</feature>
<dbReference type="PROSITE" id="PS50949">
    <property type="entry name" value="HTH_GNTR"/>
    <property type="match status" value="1"/>
</dbReference>
<organism evidence="5 6">
    <name type="scientific">Granulicella pectinivorans</name>
    <dbReference type="NCBI Taxonomy" id="474950"/>
    <lineage>
        <taxon>Bacteria</taxon>
        <taxon>Pseudomonadati</taxon>
        <taxon>Acidobacteriota</taxon>
        <taxon>Terriglobia</taxon>
        <taxon>Terriglobales</taxon>
        <taxon>Acidobacteriaceae</taxon>
        <taxon>Granulicella</taxon>
    </lineage>
</organism>
<dbReference type="InterPro" id="IPR036390">
    <property type="entry name" value="WH_DNA-bd_sf"/>
</dbReference>
<dbReference type="STRING" id="474950.SAMN05421771_2553"/>
<dbReference type="InterPro" id="IPR000524">
    <property type="entry name" value="Tscrpt_reg_HTH_GntR"/>
</dbReference>
<dbReference type="PRINTS" id="PR00035">
    <property type="entry name" value="HTHGNTR"/>
</dbReference>
<evidence type="ECO:0000256" key="2">
    <source>
        <dbReference type="ARBA" id="ARBA00023125"/>
    </source>
</evidence>
<evidence type="ECO:0000256" key="3">
    <source>
        <dbReference type="ARBA" id="ARBA00023163"/>
    </source>
</evidence>